<name>A0AB39AER4_9GAMC</name>
<evidence type="ECO:0000313" key="4">
    <source>
        <dbReference type="EMBL" id="XDG24237.1"/>
    </source>
</evidence>
<protein>
    <submittedName>
        <fullName evidence="3">Uncharacterized protein</fullName>
    </submittedName>
</protein>
<proteinExistence type="predicted"/>
<dbReference type="EMBL" id="PP845441">
    <property type="protein sequence ID" value="XDG24143.1"/>
    <property type="molecule type" value="Genomic_RNA"/>
</dbReference>
<dbReference type="EMBL" id="PP845440">
    <property type="protein sequence ID" value="XDG24130.1"/>
    <property type="molecule type" value="Genomic_RNA"/>
</dbReference>
<organism evidence="3">
    <name type="scientific">Bird gammacoronavirus AnasCN24</name>
    <dbReference type="NCBI Taxonomy" id="3237959"/>
    <lineage>
        <taxon>Viruses</taxon>
        <taxon>Riboviria</taxon>
        <taxon>Orthornavirae</taxon>
        <taxon>Pisuviricota</taxon>
        <taxon>Pisoniviricetes</taxon>
        <taxon>Nidovirales</taxon>
        <taxon>Cornidovirineae</taxon>
        <taxon>Coronaviridae</taxon>
        <taxon>Orthocoronavirinae</taxon>
        <taxon>Gammacoronavirus</taxon>
    </lineage>
</organism>
<dbReference type="EMBL" id="PP845438">
    <property type="protein sequence ID" value="XDG24104.1"/>
    <property type="molecule type" value="Genomic_RNA"/>
</dbReference>
<dbReference type="EMBL" id="PP845448">
    <property type="protein sequence ID" value="XDG24237.1"/>
    <property type="molecule type" value="Genomic_RNA"/>
</dbReference>
<reference evidence="3" key="1">
    <citation type="submission" date="2024-05" db="EMBL/GenBank/DDBJ databases">
        <title>Avian Migration-Mediated Cross-Species Transmission and Recombination Shaping the Diversity of Gammacoronaviruses and Deltacoronaviruses.</title>
        <authorList>
            <person name="Han Y."/>
            <person name="Xu P."/>
            <person name="Xu Y."/>
            <person name="Wang Y."/>
            <person name="Hu J."/>
            <person name="Ma M."/>
            <person name="Li Z."/>
            <person name="Bo S."/>
            <person name="Zhao C."/>
            <person name="Ji L."/>
            <person name="Yuan Y."/>
            <person name="Zhao W."/>
            <person name="Wang J."/>
            <person name="Jin Q."/>
            <person name="Wu Z."/>
            <person name="He G."/>
        </authorList>
    </citation>
    <scope>NUCLEOTIDE SEQUENCE</scope>
    <source>
        <strain evidence="2">AvAp-GammaCoV/SH21-SH128</strain>
        <strain evidence="1">AvAp-GammaCoV/SH21-SH204</strain>
        <strain evidence="4">AvAz-GammaCoV/SH20-SH65</strain>
        <strain evidence="3">AvAz-GammaCoV/SH20-SH72</strain>
    </source>
</reference>
<evidence type="ECO:0000313" key="2">
    <source>
        <dbReference type="EMBL" id="XDG24130.1"/>
    </source>
</evidence>
<accession>A0AB39AER4</accession>
<evidence type="ECO:0000313" key="1">
    <source>
        <dbReference type="EMBL" id="XDG24104.1"/>
    </source>
</evidence>
<sequence length="92" mass="10133">MAQVVNTPLEATIATMENNLGFSVDSCDWQVSKSVKPGPLCLGGNLHHNCSKHLCTPRICCVCWSDFPHRRALLSAVVESRKLKVVERVTVV</sequence>
<evidence type="ECO:0000313" key="3">
    <source>
        <dbReference type="EMBL" id="XDG24143.1"/>
    </source>
</evidence>